<feature type="compositionally biased region" description="Pro residues" evidence="3">
    <location>
        <begin position="375"/>
        <end position="389"/>
    </location>
</feature>
<sequence length="389" mass="42999">MATGSSAIQDLAGALTGPGTKWTLCLVGEDQSQKFSQLSGELHLPFSDSGDGKRISSGFSYWGVESTVAWVHACSDLFYPVMRESIENFHGRWSRIELGQNGERFHYVSLGTGTGHKDRTILDRLLPHNPDLRFLPVDISPEMLRLGQRESLRGTGISLDQVVPVQLDFSTARNAIELRRLVEHLVGDEPVLYSLLGNTLANFEDDTGLLELLLKELVRPQDRFLLEVASTGGLDEESAQAAAQEYQASPRFGEFVTSAVMHFTDLHINMDHVSFTPFVEDDRSVLVKVTYQNRTGEQLRLTLPDRSSVEFPDQDTIRLLITRKYARNGLAKMIADAGAEEVHSDQPRIPAAFGRPSFGMDLMLLRPGIPATSSPQPPAEPPTPNPFAS</sequence>
<protein>
    <recommendedName>
        <fullName evidence="4">Histidine-specific methyltransferase SAM-dependent domain-containing protein</fullName>
    </recommendedName>
</protein>
<dbReference type="PANTHER" id="PTHR43397:SF1">
    <property type="entry name" value="ERGOTHIONEINE BIOSYNTHESIS PROTEIN 1"/>
    <property type="match status" value="1"/>
</dbReference>
<dbReference type="Proteomes" id="UP000481583">
    <property type="component" value="Unassembled WGS sequence"/>
</dbReference>
<dbReference type="InterPro" id="IPR051128">
    <property type="entry name" value="EgtD_Methyltrsf_superfamily"/>
</dbReference>
<dbReference type="EMBL" id="JAAKZV010000006">
    <property type="protein sequence ID" value="NGN62898.1"/>
    <property type="molecule type" value="Genomic_DNA"/>
</dbReference>
<accession>A0A6G4TUW6</accession>
<evidence type="ECO:0000256" key="2">
    <source>
        <dbReference type="ARBA" id="ARBA00022679"/>
    </source>
</evidence>
<evidence type="ECO:0000313" key="6">
    <source>
        <dbReference type="Proteomes" id="UP000481583"/>
    </source>
</evidence>
<evidence type="ECO:0000313" key="5">
    <source>
        <dbReference type="EMBL" id="NGN62898.1"/>
    </source>
</evidence>
<name>A0A6G4TUW6_9ACTN</name>
<dbReference type="SUPFAM" id="SSF53335">
    <property type="entry name" value="S-adenosyl-L-methionine-dependent methyltransferases"/>
    <property type="match status" value="1"/>
</dbReference>
<feature type="domain" description="Histidine-specific methyltransferase SAM-dependent" evidence="4">
    <location>
        <begin position="106"/>
        <end position="343"/>
    </location>
</feature>
<dbReference type="PANTHER" id="PTHR43397">
    <property type="entry name" value="ERGOTHIONEINE BIOSYNTHESIS PROTEIN 1"/>
    <property type="match status" value="1"/>
</dbReference>
<dbReference type="GO" id="GO:0008168">
    <property type="term" value="F:methyltransferase activity"/>
    <property type="evidence" value="ECO:0007669"/>
    <property type="project" value="UniProtKB-KW"/>
</dbReference>
<dbReference type="GO" id="GO:0032259">
    <property type="term" value="P:methylation"/>
    <property type="evidence" value="ECO:0007669"/>
    <property type="project" value="UniProtKB-KW"/>
</dbReference>
<evidence type="ECO:0000256" key="3">
    <source>
        <dbReference type="SAM" id="MobiDB-lite"/>
    </source>
</evidence>
<evidence type="ECO:0000259" key="4">
    <source>
        <dbReference type="Pfam" id="PF10017"/>
    </source>
</evidence>
<dbReference type="Pfam" id="PF10017">
    <property type="entry name" value="Methyltransf_33"/>
    <property type="match status" value="1"/>
</dbReference>
<feature type="region of interest" description="Disordered" evidence="3">
    <location>
        <begin position="366"/>
        <end position="389"/>
    </location>
</feature>
<dbReference type="Gene3D" id="3.40.50.150">
    <property type="entry name" value="Vaccinia Virus protein VP39"/>
    <property type="match status" value="1"/>
</dbReference>
<dbReference type="InterPro" id="IPR029063">
    <property type="entry name" value="SAM-dependent_MTases_sf"/>
</dbReference>
<keyword evidence="6" id="KW-1185">Reference proteome</keyword>
<reference evidence="5 6" key="1">
    <citation type="submission" date="2020-02" db="EMBL/GenBank/DDBJ databases">
        <title>Whole-genome analyses of novel actinobacteria.</title>
        <authorList>
            <person name="Sahin N."/>
        </authorList>
    </citation>
    <scope>NUCLEOTIDE SEQUENCE [LARGE SCALE GENOMIC DNA]</scope>
    <source>
        <strain evidence="5 6">A7024</strain>
    </source>
</reference>
<dbReference type="RefSeq" id="WP_165231165.1">
    <property type="nucleotide sequence ID" value="NZ_JAAKZV010000006.1"/>
</dbReference>
<keyword evidence="1" id="KW-0489">Methyltransferase</keyword>
<dbReference type="AlphaFoldDB" id="A0A6G4TUW6"/>
<dbReference type="InterPro" id="IPR019257">
    <property type="entry name" value="MeTrfase_dom"/>
</dbReference>
<gene>
    <name evidence="5" type="ORF">G5C51_03135</name>
</gene>
<organism evidence="5 6">
    <name type="scientific">Streptomyces coryli</name>
    <dbReference type="NCBI Taxonomy" id="1128680"/>
    <lineage>
        <taxon>Bacteria</taxon>
        <taxon>Bacillati</taxon>
        <taxon>Actinomycetota</taxon>
        <taxon>Actinomycetes</taxon>
        <taxon>Kitasatosporales</taxon>
        <taxon>Streptomycetaceae</taxon>
        <taxon>Streptomyces</taxon>
    </lineage>
</organism>
<evidence type="ECO:0000256" key="1">
    <source>
        <dbReference type="ARBA" id="ARBA00022603"/>
    </source>
</evidence>
<comment type="caution">
    <text evidence="5">The sequence shown here is derived from an EMBL/GenBank/DDBJ whole genome shotgun (WGS) entry which is preliminary data.</text>
</comment>
<keyword evidence="2" id="KW-0808">Transferase</keyword>
<proteinExistence type="predicted"/>